<name>A0A640VME2_9RHOB</name>
<evidence type="ECO:0000259" key="2">
    <source>
        <dbReference type="Pfam" id="PF01266"/>
    </source>
</evidence>
<dbReference type="GO" id="GO:0005737">
    <property type="term" value="C:cytoplasm"/>
    <property type="evidence" value="ECO:0007669"/>
    <property type="project" value="TreeGrafter"/>
</dbReference>
<dbReference type="OrthoDB" id="7818064at2"/>
<reference evidence="3 4" key="1">
    <citation type="submission" date="2019-12" db="EMBL/GenBank/DDBJ databases">
        <title>Roseobacter cerasinus sp. nov., isolated from seawater around aquaculture.</title>
        <authorList>
            <person name="Muramatsu S."/>
            <person name="Takabe Y."/>
            <person name="Mori K."/>
            <person name="Takaichi S."/>
            <person name="Hanada S."/>
        </authorList>
    </citation>
    <scope>NUCLEOTIDE SEQUENCE [LARGE SCALE GENOMIC DNA]</scope>
    <source>
        <strain evidence="3 4">AI77</strain>
    </source>
</reference>
<keyword evidence="1" id="KW-0560">Oxidoreductase</keyword>
<dbReference type="Gene3D" id="3.50.50.60">
    <property type="entry name" value="FAD/NAD(P)-binding domain"/>
    <property type="match status" value="2"/>
</dbReference>
<gene>
    <name evidence="3" type="primary">dadA2</name>
    <name evidence="3" type="ORF">So717_07000</name>
</gene>
<protein>
    <submittedName>
        <fullName evidence="3">Oxidoreductase</fullName>
    </submittedName>
</protein>
<dbReference type="InterPro" id="IPR036188">
    <property type="entry name" value="FAD/NAD-bd_sf"/>
</dbReference>
<dbReference type="AlphaFoldDB" id="A0A640VME2"/>
<dbReference type="Gene3D" id="3.30.9.10">
    <property type="entry name" value="D-Amino Acid Oxidase, subunit A, domain 2"/>
    <property type="match status" value="2"/>
</dbReference>
<evidence type="ECO:0000256" key="1">
    <source>
        <dbReference type="ARBA" id="ARBA00023002"/>
    </source>
</evidence>
<organism evidence="3 4">
    <name type="scientific">Roseobacter cerasinus</name>
    <dbReference type="NCBI Taxonomy" id="2602289"/>
    <lineage>
        <taxon>Bacteria</taxon>
        <taxon>Pseudomonadati</taxon>
        <taxon>Pseudomonadota</taxon>
        <taxon>Alphaproteobacteria</taxon>
        <taxon>Rhodobacterales</taxon>
        <taxon>Roseobacteraceae</taxon>
        <taxon>Roseobacter</taxon>
    </lineage>
</organism>
<feature type="domain" description="FAD dependent oxidoreductase" evidence="2">
    <location>
        <begin position="3"/>
        <end position="325"/>
    </location>
</feature>
<accession>A0A640VME2</accession>
<dbReference type="EMBL" id="BLIV01000001">
    <property type="protein sequence ID" value="GFE48947.1"/>
    <property type="molecule type" value="Genomic_DNA"/>
</dbReference>
<dbReference type="SUPFAM" id="SSF51905">
    <property type="entry name" value="FAD/NAD(P)-binding domain"/>
    <property type="match status" value="1"/>
</dbReference>
<dbReference type="Pfam" id="PF01266">
    <property type="entry name" value="DAO"/>
    <property type="match status" value="1"/>
</dbReference>
<evidence type="ECO:0000313" key="3">
    <source>
        <dbReference type="EMBL" id="GFE48947.1"/>
    </source>
</evidence>
<evidence type="ECO:0000313" key="4">
    <source>
        <dbReference type="Proteomes" id="UP000436522"/>
    </source>
</evidence>
<dbReference type="PANTHER" id="PTHR13847">
    <property type="entry name" value="SARCOSINE DEHYDROGENASE-RELATED"/>
    <property type="match status" value="1"/>
</dbReference>
<dbReference type="Proteomes" id="UP000436522">
    <property type="component" value="Unassembled WGS sequence"/>
</dbReference>
<sequence>MVDVTVRGAGIFGLSIAWVCTQRGARVTVIDPEGPGAGSSGGLVGALAPHVPENWNVKKAFQLRSLLRAPAFWGDVAAAGGRDPGYHRGGRLQPILSAHALDLAKARADSAKDLWAGHAVWQVEPANATGWEPPSPTGWIIRDTLSAHLHPRLACAALVAALEARGVQICRDAEDQGRVVWATGVAGLAALSEQHQRAVGTGVKGQAALLDHDASGAPQIFADGVHIIPHQDGTVAVGSTSERDFDDPHTTDAQLDAVIDKARAAVPALQDAAVLDRWAGVRPRARSRAPMLGVWPDRPGHYIANGGFKIGFGMAPEVAEVMADLVLDGRDSIPEGFAIATSL</sequence>
<dbReference type="GO" id="GO:0016491">
    <property type="term" value="F:oxidoreductase activity"/>
    <property type="evidence" value="ECO:0007669"/>
    <property type="project" value="UniProtKB-KW"/>
</dbReference>
<dbReference type="SUPFAM" id="SSF54373">
    <property type="entry name" value="FAD-linked reductases, C-terminal domain"/>
    <property type="match status" value="1"/>
</dbReference>
<dbReference type="RefSeq" id="WP_159974794.1">
    <property type="nucleotide sequence ID" value="NZ_BLIV01000001.1"/>
</dbReference>
<proteinExistence type="predicted"/>
<keyword evidence="4" id="KW-1185">Reference proteome</keyword>
<comment type="caution">
    <text evidence="3">The sequence shown here is derived from an EMBL/GenBank/DDBJ whole genome shotgun (WGS) entry which is preliminary data.</text>
</comment>
<dbReference type="InterPro" id="IPR006076">
    <property type="entry name" value="FAD-dep_OxRdtase"/>
</dbReference>
<dbReference type="PANTHER" id="PTHR13847:SF289">
    <property type="entry name" value="GLYCINE OXIDASE"/>
    <property type="match status" value="1"/>
</dbReference>